<dbReference type="STRING" id="1173584.SAMN05444851_2060"/>
<organism evidence="2 3">
    <name type="scientific">Aliiroseovarius sediminilitoris</name>
    <dbReference type="NCBI Taxonomy" id="1173584"/>
    <lineage>
        <taxon>Bacteria</taxon>
        <taxon>Pseudomonadati</taxon>
        <taxon>Pseudomonadota</taxon>
        <taxon>Alphaproteobacteria</taxon>
        <taxon>Rhodobacterales</taxon>
        <taxon>Paracoccaceae</taxon>
        <taxon>Aliiroseovarius</taxon>
    </lineage>
</organism>
<dbReference type="AlphaFoldDB" id="A0A1I0PZC3"/>
<accession>A0A1I0PZC3</accession>
<keyword evidence="3" id="KW-1185">Reference proteome</keyword>
<evidence type="ECO:0008006" key="4">
    <source>
        <dbReference type="Google" id="ProtNLM"/>
    </source>
</evidence>
<keyword evidence="1" id="KW-1133">Transmembrane helix</keyword>
<dbReference type="OrthoDB" id="7862849at2"/>
<dbReference type="RefSeq" id="WP_091430384.1">
    <property type="nucleotide sequence ID" value="NZ_FOJB01000001.1"/>
</dbReference>
<evidence type="ECO:0000313" key="2">
    <source>
        <dbReference type="EMBL" id="SEW19814.1"/>
    </source>
</evidence>
<reference evidence="2 3" key="1">
    <citation type="submission" date="2016-10" db="EMBL/GenBank/DDBJ databases">
        <authorList>
            <person name="de Groot N.N."/>
        </authorList>
    </citation>
    <scope>NUCLEOTIDE SEQUENCE [LARGE SCALE GENOMIC DNA]</scope>
    <source>
        <strain evidence="2 3">DSM 29439</strain>
    </source>
</reference>
<feature type="transmembrane region" description="Helical" evidence="1">
    <location>
        <begin position="52"/>
        <end position="73"/>
    </location>
</feature>
<sequence>MTLSLILACFWAVLAQVIALFPSRDHHWRVAYVLIAMGIPLLGYVVYQNGPLVGGLVMIAAMSILRWPVIYLIRWLRKIRG</sequence>
<keyword evidence="1" id="KW-0472">Membrane</keyword>
<gene>
    <name evidence="2" type="ORF">SAMN05444851_2060</name>
</gene>
<dbReference type="InterPro" id="IPR018919">
    <property type="entry name" value="DUF2484"/>
</dbReference>
<dbReference type="Proteomes" id="UP000199650">
    <property type="component" value="Unassembled WGS sequence"/>
</dbReference>
<proteinExistence type="predicted"/>
<feature type="transmembrane region" description="Helical" evidence="1">
    <location>
        <begin position="29"/>
        <end position="47"/>
    </location>
</feature>
<dbReference type="Pfam" id="PF10658">
    <property type="entry name" value="DUF2484"/>
    <property type="match status" value="1"/>
</dbReference>
<dbReference type="EMBL" id="FOJB01000001">
    <property type="protein sequence ID" value="SEW19814.1"/>
    <property type="molecule type" value="Genomic_DNA"/>
</dbReference>
<evidence type="ECO:0000313" key="3">
    <source>
        <dbReference type="Proteomes" id="UP000199650"/>
    </source>
</evidence>
<keyword evidence="1" id="KW-0812">Transmembrane</keyword>
<evidence type="ECO:0000256" key="1">
    <source>
        <dbReference type="SAM" id="Phobius"/>
    </source>
</evidence>
<name>A0A1I0PZC3_9RHOB</name>
<protein>
    <recommendedName>
        <fullName evidence="4">DUF2484 family protein</fullName>
    </recommendedName>
</protein>